<gene>
    <name evidence="1" type="ORF">FHW18_004921</name>
</gene>
<evidence type="ECO:0008006" key="3">
    <source>
        <dbReference type="Google" id="ProtNLM"/>
    </source>
</evidence>
<sequence length="203" mass="22022">MPRSTHLVKILGRALDADALRQLSSRLVAALGVNPIKDALASTQSDDTYLILDRADIDPALFEGLRTETVELTETTVLPGKSAGQPAPFHYIVETDIAPDAEGDMNAWYEQEHLPGLAAVEGNVLSRRLVAAQGSPRYYACYDLVDPSARQTAAWTAVTATPWSSRVRPSFRNTRRTIFARLPLASASASASSSDPRTESDRP</sequence>
<accession>A0A7Y9IYZ9</accession>
<evidence type="ECO:0000313" key="1">
    <source>
        <dbReference type="EMBL" id="NYE85614.1"/>
    </source>
</evidence>
<evidence type="ECO:0000313" key="2">
    <source>
        <dbReference type="Proteomes" id="UP000542125"/>
    </source>
</evidence>
<dbReference type="RefSeq" id="WP_179589681.1">
    <property type="nucleotide sequence ID" value="NZ_JACBYR010000002.1"/>
</dbReference>
<keyword evidence="2" id="KW-1185">Reference proteome</keyword>
<dbReference type="Proteomes" id="UP000542125">
    <property type="component" value="Unassembled WGS sequence"/>
</dbReference>
<protein>
    <recommendedName>
        <fullName evidence="3">EthD domain-containing protein</fullName>
    </recommendedName>
</protein>
<dbReference type="EMBL" id="JACBYR010000002">
    <property type="protein sequence ID" value="NYE85614.1"/>
    <property type="molecule type" value="Genomic_DNA"/>
</dbReference>
<reference evidence="1 2" key="1">
    <citation type="submission" date="2020-07" db="EMBL/GenBank/DDBJ databases">
        <title>Genomic Encyclopedia of Type Strains, Phase IV (KMG-V): Genome sequencing to study the core and pangenomes of soil and plant-associated prokaryotes.</title>
        <authorList>
            <person name="Whitman W."/>
        </authorList>
    </citation>
    <scope>NUCLEOTIDE SEQUENCE [LARGE SCALE GENOMIC DNA]</scope>
    <source>
        <strain evidence="1 2">SAS40</strain>
    </source>
</reference>
<dbReference type="AlphaFoldDB" id="A0A7Y9IYZ9"/>
<name>A0A7Y9IYZ9_9BURK</name>
<organism evidence="1 2">
    <name type="scientific">Pigmentiphaga litoralis</name>
    <dbReference type="NCBI Taxonomy" id="516702"/>
    <lineage>
        <taxon>Bacteria</taxon>
        <taxon>Pseudomonadati</taxon>
        <taxon>Pseudomonadota</taxon>
        <taxon>Betaproteobacteria</taxon>
        <taxon>Burkholderiales</taxon>
        <taxon>Alcaligenaceae</taxon>
        <taxon>Pigmentiphaga</taxon>
    </lineage>
</organism>
<proteinExistence type="predicted"/>
<comment type="caution">
    <text evidence="1">The sequence shown here is derived from an EMBL/GenBank/DDBJ whole genome shotgun (WGS) entry which is preliminary data.</text>
</comment>